<keyword evidence="10" id="KW-1015">Disulfide bond</keyword>
<keyword evidence="9" id="KW-0503">Monooxygenase</keyword>
<feature type="domain" description="Auxiliary Activity family 9 catalytic" evidence="18">
    <location>
        <begin position="18"/>
        <end position="230"/>
    </location>
</feature>
<comment type="cofactor">
    <cofactor evidence="1">
        <name>Cu(2+)</name>
        <dbReference type="ChEBI" id="CHEBI:29036"/>
    </cofactor>
</comment>
<comment type="similarity">
    <text evidence="13">Belongs to the polysaccharide monooxygenase AA9 family.</text>
</comment>
<keyword evidence="3" id="KW-0964">Secreted</keyword>
<keyword evidence="5 17" id="KW-0732">Signal</keyword>
<keyword evidence="12" id="KW-0624">Polysaccharide degradation</keyword>
<protein>
    <recommendedName>
        <fullName evidence="15">lytic cellulose monooxygenase (C4-dehydrogenating)</fullName>
        <ecNumber evidence="15">1.14.99.56</ecNumber>
    </recommendedName>
</protein>
<dbReference type="Proteomes" id="UP001412239">
    <property type="component" value="Unassembled WGS sequence"/>
</dbReference>
<proteinExistence type="inferred from homology"/>
<name>A0A292PQC8_9PEZI</name>
<evidence type="ECO:0000256" key="14">
    <source>
        <dbReference type="ARBA" id="ARBA00045077"/>
    </source>
</evidence>
<evidence type="ECO:0000256" key="15">
    <source>
        <dbReference type="ARBA" id="ARBA00047174"/>
    </source>
</evidence>
<dbReference type="EMBL" id="LN891068">
    <property type="protein sequence ID" value="CUS09842.1"/>
    <property type="molecule type" value="Genomic_DNA"/>
</dbReference>
<comment type="catalytic activity">
    <reaction evidence="14">
        <text>[(1-&gt;4)-beta-D-glucosyl]n+m + reduced acceptor + O2 = 4-dehydro-beta-D-glucosyl-[(1-&gt;4)-beta-D-glucosyl]n-1 + [(1-&gt;4)-beta-D-glucosyl]m + acceptor + H2O.</text>
        <dbReference type="EC" id="1.14.99.56"/>
    </reaction>
</comment>
<dbReference type="AlphaFoldDB" id="A0A292PQC8"/>
<keyword evidence="20" id="KW-1185">Reference proteome</keyword>
<evidence type="ECO:0000256" key="13">
    <source>
        <dbReference type="ARBA" id="ARBA00044502"/>
    </source>
</evidence>
<evidence type="ECO:0000256" key="2">
    <source>
        <dbReference type="ARBA" id="ARBA00004613"/>
    </source>
</evidence>
<evidence type="ECO:0000256" key="1">
    <source>
        <dbReference type="ARBA" id="ARBA00001973"/>
    </source>
</evidence>
<feature type="chain" id="PRO_5012223153" description="lytic cellulose monooxygenase (C4-dehydrogenating)" evidence="17">
    <location>
        <begin position="20"/>
        <end position="385"/>
    </location>
</feature>
<dbReference type="Gene3D" id="2.70.50.70">
    <property type="match status" value="1"/>
</dbReference>
<keyword evidence="11" id="KW-0119">Carbohydrate metabolism</keyword>
<sequence>MKSSFILSTLGAAGALAHGLVSQLLIDGTLYDNFNPNLDPYQNPKPKRIGWTTPGDGPVDGVTTAAIACSTGSTAGALVAPAAAGSSVKFFWNTWPESHRGPTMTYLAKCPGTDCTTADPTTLDWFKIDHAGLNPDGTWASDTMIADNKTWTVTIPSDIASGPYLLRHELLALHSASNPNGAQFYPMCANLQITGTGSAVPGDTVKFPGAYSATDPGVLLNIYYPPVTSYTIPGPAPYVPGGASAPVNPSKAASPAPTKAPTGTGSGIPTLAPSAVPPYGNTTRSQSKPSYTTPIADAPPKEVSPLDNAPPAPTEVAAVPTAVAPVVNTIYETVAITQVLTMTVSAVETITITQPHPKGPDVPECTPAGRYKRGIYGYGIRNLEE</sequence>
<evidence type="ECO:0000256" key="7">
    <source>
        <dbReference type="ARBA" id="ARBA00023002"/>
    </source>
</evidence>
<evidence type="ECO:0000313" key="20">
    <source>
        <dbReference type="Proteomes" id="UP001412239"/>
    </source>
</evidence>
<evidence type="ECO:0000256" key="9">
    <source>
        <dbReference type="ARBA" id="ARBA00023033"/>
    </source>
</evidence>
<keyword evidence="8" id="KW-0186">Copper</keyword>
<comment type="subcellular location">
    <subcellularLocation>
        <location evidence="2">Secreted</location>
    </subcellularLocation>
</comment>
<dbReference type="GO" id="GO:0005576">
    <property type="term" value="C:extracellular region"/>
    <property type="evidence" value="ECO:0007669"/>
    <property type="project" value="UniProtKB-SubCell"/>
</dbReference>
<feature type="compositionally biased region" description="Low complexity" evidence="16">
    <location>
        <begin position="249"/>
        <end position="263"/>
    </location>
</feature>
<evidence type="ECO:0000256" key="17">
    <source>
        <dbReference type="SAM" id="SignalP"/>
    </source>
</evidence>
<evidence type="ECO:0000256" key="3">
    <source>
        <dbReference type="ARBA" id="ARBA00022525"/>
    </source>
</evidence>
<dbReference type="Pfam" id="PF03443">
    <property type="entry name" value="AA9"/>
    <property type="match status" value="1"/>
</dbReference>
<accession>A0A292PQC8</accession>
<feature type="region of interest" description="Disordered" evidence="16">
    <location>
        <begin position="245"/>
        <end position="312"/>
    </location>
</feature>
<feature type="signal peptide" evidence="17">
    <location>
        <begin position="1"/>
        <end position="19"/>
    </location>
</feature>
<evidence type="ECO:0000256" key="12">
    <source>
        <dbReference type="ARBA" id="ARBA00023326"/>
    </source>
</evidence>
<dbReference type="EC" id="1.14.99.56" evidence="15"/>
<keyword evidence="6" id="KW-0136">Cellulose degradation</keyword>
<dbReference type="InterPro" id="IPR049892">
    <property type="entry name" value="AA9"/>
</dbReference>
<organism evidence="19 20">
    <name type="scientific">Tuber aestivum</name>
    <name type="common">summer truffle</name>
    <dbReference type="NCBI Taxonomy" id="59557"/>
    <lineage>
        <taxon>Eukaryota</taxon>
        <taxon>Fungi</taxon>
        <taxon>Dikarya</taxon>
        <taxon>Ascomycota</taxon>
        <taxon>Pezizomycotina</taxon>
        <taxon>Pezizomycetes</taxon>
        <taxon>Pezizales</taxon>
        <taxon>Tuberaceae</taxon>
        <taxon>Tuber</taxon>
    </lineage>
</organism>
<evidence type="ECO:0000256" key="4">
    <source>
        <dbReference type="ARBA" id="ARBA00022723"/>
    </source>
</evidence>
<evidence type="ECO:0000313" key="19">
    <source>
        <dbReference type="EMBL" id="CUS09842.1"/>
    </source>
</evidence>
<evidence type="ECO:0000256" key="11">
    <source>
        <dbReference type="ARBA" id="ARBA00023277"/>
    </source>
</evidence>
<evidence type="ECO:0000256" key="8">
    <source>
        <dbReference type="ARBA" id="ARBA00023008"/>
    </source>
</evidence>
<evidence type="ECO:0000256" key="10">
    <source>
        <dbReference type="ARBA" id="ARBA00023157"/>
    </source>
</evidence>
<reference evidence="19" key="1">
    <citation type="submission" date="2015-10" db="EMBL/GenBank/DDBJ databases">
        <authorList>
            <person name="Regsiter A."/>
            <person name="william w."/>
        </authorList>
    </citation>
    <scope>NUCLEOTIDE SEQUENCE</scope>
    <source>
        <strain evidence="19">Montdore</strain>
    </source>
</reference>
<dbReference type="CDD" id="cd21175">
    <property type="entry name" value="LPMO_AA9"/>
    <property type="match status" value="1"/>
</dbReference>
<dbReference type="PANTHER" id="PTHR33353">
    <property type="entry name" value="PUTATIVE (AFU_ORTHOLOGUE AFUA_1G12560)-RELATED"/>
    <property type="match status" value="1"/>
</dbReference>
<dbReference type="GO" id="GO:0004497">
    <property type="term" value="F:monooxygenase activity"/>
    <property type="evidence" value="ECO:0007669"/>
    <property type="project" value="UniProtKB-KW"/>
</dbReference>
<evidence type="ECO:0000256" key="16">
    <source>
        <dbReference type="SAM" id="MobiDB-lite"/>
    </source>
</evidence>
<feature type="compositionally biased region" description="Polar residues" evidence="16">
    <location>
        <begin position="280"/>
        <end position="293"/>
    </location>
</feature>
<dbReference type="InterPro" id="IPR005103">
    <property type="entry name" value="AA9_LPMO"/>
</dbReference>
<dbReference type="GO" id="GO:0046872">
    <property type="term" value="F:metal ion binding"/>
    <property type="evidence" value="ECO:0007669"/>
    <property type="project" value="UniProtKB-KW"/>
</dbReference>
<evidence type="ECO:0000256" key="5">
    <source>
        <dbReference type="ARBA" id="ARBA00022729"/>
    </source>
</evidence>
<dbReference type="GO" id="GO:0030245">
    <property type="term" value="P:cellulose catabolic process"/>
    <property type="evidence" value="ECO:0007669"/>
    <property type="project" value="UniProtKB-KW"/>
</dbReference>
<dbReference type="PANTHER" id="PTHR33353:SF10">
    <property type="entry name" value="ENDO-BETA-1,4-GLUCANASE D"/>
    <property type="match status" value="1"/>
</dbReference>
<evidence type="ECO:0000256" key="6">
    <source>
        <dbReference type="ARBA" id="ARBA00023001"/>
    </source>
</evidence>
<keyword evidence="7" id="KW-0560">Oxidoreductase</keyword>
<evidence type="ECO:0000259" key="18">
    <source>
        <dbReference type="Pfam" id="PF03443"/>
    </source>
</evidence>
<gene>
    <name evidence="19" type="ORF">GSTUAT00006067001</name>
</gene>
<keyword evidence="4" id="KW-0479">Metal-binding</keyword>